<dbReference type="Pfam" id="PF13531">
    <property type="entry name" value="SBP_bac_11"/>
    <property type="match status" value="1"/>
</dbReference>
<accession>A0A2U9SCK3</accession>
<evidence type="ECO:0000256" key="8">
    <source>
        <dbReference type="ARBA" id="ARBA00022989"/>
    </source>
</evidence>
<keyword evidence="15" id="KW-1185">Reference proteome</keyword>
<evidence type="ECO:0000256" key="4">
    <source>
        <dbReference type="ARBA" id="ARBA00022553"/>
    </source>
</evidence>
<sequence length="867" mass="92827">MWRKSATGNEGTYSLRRRLFIRLLGVLAVLSGCLFLFVDAYARRAADAAFDRLLAASALSIADTVRVQDGRFLVDLPYSSLSILAQGGGEEQGGGRDRLFYRIVAPDGSPVTGYDDLPVTAKSGTSVRPQFADATYRDARVRVATLDRFVAQPGLAGWVTIAVAQTREERQALARDILANAFLPIVFAMMAVAALVWFGIRQALAPLGLLERALRDRHARDLSPIAMPPPQEVSQLVHAINQLMDRLKANLDTMQTFLADAAHQIRTPLASLRLQAELAADEDDPAALRRIAQRVHRNAVEASQLTSQLLNHAMVMHRSEALNPEDVDVGALLEQVIQRARPVAGETPIRLEVDPAAESGLVPGDAVSLREALTNLVDNAVKYAGAVKHDGSGGAIDVSLTRRPGDRGLRIEVADHGPGIPDAEKATVLTRFGRGSSAAGVAGSGLGLAIVHSVAEAHGAALSLLDRPGGGLVARIDFPAALASATTAAVSNPVAGPSAGRAALPAMAFAAVTALWSPAPAAAQMATQMSTQMATRTITYPAPGTARERLRIHAATDRQAMEPLVLDFQRAYPDVTVEYVDAGTSELYARAVKDAETDKPDLLISSAADLQVKLVNDGHTQPHIPADSQSLPGWANWRNEAFGFTFEPAVIAYDRNRLDEDRVPRTRDALIRLLREDRTNFGRLVATYDVTISGIGYLLASHDALLFSQYWQLVGLMGNAQVRTACCSADLLDMVERGEALIAYNVLGSYARARVAAGAPIGIVMPEDYTLVVSRVAVIPKSAPRPRLAGLFIDYLLSTRGQEVVADRSALYALSSSVTLEASAAGLRSSTVAPLQPIALSAALLVFLDPLKRGNFLRQWRSAVQLP</sequence>
<dbReference type="SMART" id="SM00388">
    <property type="entry name" value="HisKA"/>
    <property type="match status" value="1"/>
</dbReference>
<evidence type="ECO:0000256" key="11">
    <source>
        <dbReference type="SAM" id="Phobius"/>
    </source>
</evidence>
<protein>
    <recommendedName>
        <fullName evidence="3">histidine kinase</fullName>
        <ecNumber evidence="3">2.7.13.3</ecNumber>
    </recommendedName>
</protein>
<dbReference type="CDD" id="cd00075">
    <property type="entry name" value="HATPase"/>
    <property type="match status" value="1"/>
</dbReference>
<dbReference type="PANTHER" id="PTHR45436">
    <property type="entry name" value="SENSOR HISTIDINE KINASE YKOH"/>
    <property type="match status" value="1"/>
</dbReference>
<feature type="domain" description="HAMP" evidence="13">
    <location>
        <begin position="201"/>
        <end position="252"/>
    </location>
</feature>
<reference evidence="14 15" key="1">
    <citation type="submission" date="2018-06" db="EMBL/GenBank/DDBJ databases">
        <title>Complete genome sequencing of Azospirillum sp. M2T2B2.</title>
        <authorList>
            <person name="Heo J."/>
            <person name="Kim S.-J."/>
            <person name="Kwon S.-W."/>
            <person name="Anandham R."/>
        </authorList>
    </citation>
    <scope>NUCLEOTIDE SEQUENCE [LARGE SCALE GENOMIC DNA]</scope>
    <source>
        <strain evidence="14 15">M2T2B2</strain>
        <plasmid evidence="14 15">unnamed2</plasmid>
    </source>
</reference>
<dbReference type="CDD" id="cd00082">
    <property type="entry name" value="HisKA"/>
    <property type="match status" value="1"/>
</dbReference>
<keyword evidence="14" id="KW-0614">Plasmid</keyword>
<dbReference type="GO" id="GO:0000155">
    <property type="term" value="F:phosphorelay sensor kinase activity"/>
    <property type="evidence" value="ECO:0007669"/>
    <property type="project" value="InterPro"/>
</dbReference>
<dbReference type="InterPro" id="IPR003661">
    <property type="entry name" value="HisK_dim/P_dom"/>
</dbReference>
<evidence type="ECO:0000259" key="13">
    <source>
        <dbReference type="PROSITE" id="PS50885"/>
    </source>
</evidence>
<dbReference type="InterPro" id="IPR013727">
    <property type="entry name" value="2CSK_N"/>
</dbReference>
<proteinExistence type="predicted"/>
<evidence type="ECO:0000256" key="2">
    <source>
        <dbReference type="ARBA" id="ARBA00004370"/>
    </source>
</evidence>
<keyword evidence="5" id="KW-0808">Transferase</keyword>
<dbReference type="InterPro" id="IPR036097">
    <property type="entry name" value="HisK_dim/P_sf"/>
</dbReference>
<keyword evidence="7 14" id="KW-0418">Kinase</keyword>
<evidence type="ECO:0000313" key="15">
    <source>
        <dbReference type="Proteomes" id="UP000249605"/>
    </source>
</evidence>
<dbReference type="Proteomes" id="UP000249605">
    <property type="component" value="Plasmid unnamed2"/>
</dbReference>
<dbReference type="Pfam" id="PF00512">
    <property type="entry name" value="HisKA"/>
    <property type="match status" value="1"/>
</dbReference>
<dbReference type="PROSITE" id="PS51257">
    <property type="entry name" value="PROKAR_LIPOPROTEIN"/>
    <property type="match status" value="1"/>
</dbReference>
<dbReference type="OrthoDB" id="8673316at2"/>
<dbReference type="RefSeq" id="WP_111069481.1">
    <property type="nucleotide sequence ID" value="NZ_CP029832.1"/>
</dbReference>
<dbReference type="InterPro" id="IPR036890">
    <property type="entry name" value="HATPase_C_sf"/>
</dbReference>
<keyword evidence="10 11" id="KW-0472">Membrane</keyword>
<dbReference type="InterPro" id="IPR003594">
    <property type="entry name" value="HATPase_dom"/>
</dbReference>
<keyword evidence="9" id="KW-0902">Two-component regulatory system</keyword>
<comment type="subcellular location">
    <subcellularLocation>
        <location evidence="2">Membrane</location>
    </subcellularLocation>
</comment>
<dbReference type="SUPFAM" id="SSF47384">
    <property type="entry name" value="Homodimeric domain of signal transducing histidine kinase"/>
    <property type="match status" value="1"/>
</dbReference>
<dbReference type="SUPFAM" id="SSF53850">
    <property type="entry name" value="Periplasmic binding protein-like II"/>
    <property type="match status" value="1"/>
</dbReference>
<dbReference type="PRINTS" id="PR00344">
    <property type="entry name" value="BCTRLSENSOR"/>
</dbReference>
<dbReference type="SUPFAM" id="SSF55874">
    <property type="entry name" value="ATPase domain of HSP90 chaperone/DNA topoisomerase II/histidine kinase"/>
    <property type="match status" value="1"/>
</dbReference>
<evidence type="ECO:0000259" key="12">
    <source>
        <dbReference type="PROSITE" id="PS50109"/>
    </source>
</evidence>
<feature type="transmembrane region" description="Helical" evidence="11">
    <location>
        <begin position="20"/>
        <end position="42"/>
    </location>
</feature>
<evidence type="ECO:0000256" key="1">
    <source>
        <dbReference type="ARBA" id="ARBA00000085"/>
    </source>
</evidence>
<dbReference type="GO" id="GO:0005886">
    <property type="term" value="C:plasma membrane"/>
    <property type="evidence" value="ECO:0007669"/>
    <property type="project" value="TreeGrafter"/>
</dbReference>
<keyword evidence="4" id="KW-0597">Phosphoprotein</keyword>
<dbReference type="Pfam" id="PF02518">
    <property type="entry name" value="HATPase_c"/>
    <property type="match status" value="1"/>
</dbReference>
<dbReference type="EMBL" id="CP029832">
    <property type="protein sequence ID" value="AWU96741.1"/>
    <property type="molecule type" value="Genomic_DNA"/>
</dbReference>
<dbReference type="PROSITE" id="PS50109">
    <property type="entry name" value="HIS_KIN"/>
    <property type="match status" value="1"/>
</dbReference>
<evidence type="ECO:0000256" key="10">
    <source>
        <dbReference type="ARBA" id="ARBA00023136"/>
    </source>
</evidence>
<dbReference type="AlphaFoldDB" id="A0A2U9SCK3"/>
<comment type="catalytic activity">
    <reaction evidence="1">
        <text>ATP + protein L-histidine = ADP + protein N-phospho-L-histidine.</text>
        <dbReference type="EC" id="2.7.13.3"/>
    </reaction>
</comment>
<dbReference type="Gene3D" id="3.30.565.10">
    <property type="entry name" value="Histidine kinase-like ATPase, C-terminal domain"/>
    <property type="match status" value="1"/>
</dbReference>
<evidence type="ECO:0000256" key="6">
    <source>
        <dbReference type="ARBA" id="ARBA00022692"/>
    </source>
</evidence>
<keyword evidence="6 11" id="KW-0812">Transmembrane</keyword>
<evidence type="ECO:0000256" key="5">
    <source>
        <dbReference type="ARBA" id="ARBA00022679"/>
    </source>
</evidence>
<evidence type="ECO:0000256" key="9">
    <source>
        <dbReference type="ARBA" id="ARBA00023012"/>
    </source>
</evidence>
<evidence type="ECO:0000256" key="7">
    <source>
        <dbReference type="ARBA" id="ARBA00022777"/>
    </source>
</evidence>
<dbReference type="InterPro" id="IPR005467">
    <property type="entry name" value="His_kinase_dom"/>
</dbReference>
<dbReference type="PANTHER" id="PTHR45436:SF1">
    <property type="entry name" value="SENSOR PROTEIN QSEC"/>
    <property type="match status" value="1"/>
</dbReference>
<evidence type="ECO:0000256" key="3">
    <source>
        <dbReference type="ARBA" id="ARBA00012438"/>
    </source>
</evidence>
<dbReference type="Gene3D" id="1.10.287.130">
    <property type="match status" value="1"/>
</dbReference>
<dbReference type="KEGG" id="azm:DM194_20845"/>
<dbReference type="InterPro" id="IPR050428">
    <property type="entry name" value="TCS_sensor_his_kinase"/>
</dbReference>
<geneLocation type="plasmid" evidence="14 15">
    <name>unnamed2</name>
</geneLocation>
<keyword evidence="8 11" id="KW-1133">Transmembrane helix</keyword>
<organism evidence="14 15">
    <name type="scientific">Azospirillum ramasamyi</name>
    <dbReference type="NCBI Taxonomy" id="682998"/>
    <lineage>
        <taxon>Bacteria</taxon>
        <taxon>Pseudomonadati</taxon>
        <taxon>Pseudomonadota</taxon>
        <taxon>Alphaproteobacteria</taxon>
        <taxon>Rhodospirillales</taxon>
        <taxon>Azospirillaceae</taxon>
        <taxon>Azospirillum</taxon>
    </lineage>
</organism>
<dbReference type="InterPro" id="IPR004358">
    <property type="entry name" value="Sig_transdc_His_kin-like_C"/>
</dbReference>
<feature type="transmembrane region" description="Helical" evidence="11">
    <location>
        <begin position="177"/>
        <end position="200"/>
    </location>
</feature>
<feature type="domain" description="Histidine kinase" evidence="12">
    <location>
        <begin position="260"/>
        <end position="482"/>
    </location>
</feature>
<dbReference type="SMART" id="SM00387">
    <property type="entry name" value="HATPase_c"/>
    <property type="match status" value="1"/>
</dbReference>
<dbReference type="EC" id="2.7.13.3" evidence="3"/>
<dbReference type="InterPro" id="IPR003660">
    <property type="entry name" value="HAMP_dom"/>
</dbReference>
<name>A0A2U9SCK3_9PROT</name>
<evidence type="ECO:0000313" key="14">
    <source>
        <dbReference type="EMBL" id="AWU96741.1"/>
    </source>
</evidence>
<gene>
    <name evidence="14" type="ORF">DM194_20845</name>
</gene>
<dbReference type="Gene3D" id="3.40.190.10">
    <property type="entry name" value="Periplasmic binding protein-like II"/>
    <property type="match status" value="2"/>
</dbReference>
<dbReference type="PROSITE" id="PS50885">
    <property type="entry name" value="HAMP"/>
    <property type="match status" value="1"/>
</dbReference>
<dbReference type="Pfam" id="PF08521">
    <property type="entry name" value="2CSK_N"/>
    <property type="match status" value="1"/>
</dbReference>